<dbReference type="Gene3D" id="1.10.238.260">
    <property type="match status" value="1"/>
</dbReference>
<keyword evidence="6" id="KW-0100">Branched-chain amino acid biosynthesis</keyword>
<dbReference type="InterPro" id="IPR005675">
    <property type="entry name" value="Citramal_synthase"/>
</dbReference>
<dbReference type="STRING" id="1503.CLPU_1c01440"/>
<dbReference type="Proteomes" id="UP000037267">
    <property type="component" value="Unassembled WGS sequence"/>
</dbReference>
<dbReference type="PROSITE" id="PS50991">
    <property type="entry name" value="PYR_CT"/>
    <property type="match status" value="1"/>
</dbReference>
<dbReference type="SMART" id="SM00917">
    <property type="entry name" value="LeuA_dimer"/>
    <property type="match status" value="1"/>
</dbReference>
<comment type="similarity">
    <text evidence="2 9">Belongs to the alpha-IPM synthase/homocitrate synthase family.</text>
</comment>
<dbReference type="GO" id="GO:0009097">
    <property type="term" value="P:isoleucine biosynthetic process"/>
    <property type="evidence" value="ECO:0007669"/>
    <property type="project" value="UniProtKB-UniRule"/>
</dbReference>
<keyword evidence="11" id="KW-0012">Acyltransferase</keyword>
<dbReference type="InterPro" id="IPR013709">
    <property type="entry name" value="2-isopropylmalate_synth_dimer"/>
</dbReference>
<dbReference type="RefSeq" id="WP_082154006.1">
    <property type="nucleotide sequence ID" value="NZ_LGSS01000001.1"/>
</dbReference>
<feature type="domain" description="Pyruvate carboxyltransferase" evidence="10">
    <location>
        <begin position="5"/>
        <end position="268"/>
    </location>
</feature>
<dbReference type="AlphaFoldDB" id="A0A0L0WEU1"/>
<dbReference type="GO" id="GO:0009098">
    <property type="term" value="P:L-leucine biosynthetic process"/>
    <property type="evidence" value="ECO:0007669"/>
    <property type="project" value="InterPro"/>
</dbReference>
<dbReference type="SUPFAM" id="SSF110921">
    <property type="entry name" value="2-isopropylmalate synthase LeuA, allosteric (dimerisation) domain"/>
    <property type="match status" value="1"/>
</dbReference>
<evidence type="ECO:0000256" key="4">
    <source>
        <dbReference type="ARBA" id="ARBA00022624"/>
    </source>
</evidence>
<evidence type="ECO:0000256" key="8">
    <source>
        <dbReference type="NCBIfam" id="TIGR00977"/>
    </source>
</evidence>
<dbReference type="Pfam" id="PF08502">
    <property type="entry name" value="LeuA_dimer"/>
    <property type="match status" value="1"/>
</dbReference>
<dbReference type="Gene3D" id="3.30.160.270">
    <property type="match status" value="1"/>
</dbReference>
<proteinExistence type="inferred from homology"/>
<evidence type="ECO:0000256" key="9">
    <source>
        <dbReference type="RuleBase" id="RU003523"/>
    </source>
</evidence>
<keyword evidence="12" id="KW-1185">Reference proteome</keyword>
<reference evidence="12" key="1">
    <citation type="submission" date="2015-07" db="EMBL/GenBank/DDBJ databases">
        <title>Draft genome sequence of the purine-degrading Gottschalkia purinilyticum DSM 1384 (formerly Clostridium purinilyticum).</title>
        <authorList>
            <person name="Poehlein A."/>
            <person name="Schiel-Bengelsdorf B."/>
            <person name="Bengelsdorf F.R."/>
            <person name="Daniel R."/>
            <person name="Duerre P."/>
        </authorList>
    </citation>
    <scope>NUCLEOTIDE SEQUENCE [LARGE SCALE GENOMIC DNA]</scope>
    <source>
        <strain evidence="12">DSM 1384</strain>
    </source>
</reference>
<comment type="catalytic activity">
    <reaction evidence="7">
        <text>pyruvate + acetyl-CoA + H2O = (3R)-citramalate + CoA + H(+)</text>
        <dbReference type="Rhea" id="RHEA:19045"/>
        <dbReference type="ChEBI" id="CHEBI:15361"/>
        <dbReference type="ChEBI" id="CHEBI:15377"/>
        <dbReference type="ChEBI" id="CHEBI:15378"/>
        <dbReference type="ChEBI" id="CHEBI:30934"/>
        <dbReference type="ChEBI" id="CHEBI:57287"/>
        <dbReference type="ChEBI" id="CHEBI:57288"/>
        <dbReference type="EC" id="2.3.3.21"/>
    </reaction>
</comment>
<comment type="caution">
    <text evidence="11">The sequence shown here is derived from an EMBL/GenBank/DDBJ whole genome shotgun (WGS) entry which is preliminary data.</text>
</comment>
<evidence type="ECO:0000313" key="11">
    <source>
        <dbReference type="EMBL" id="KNF09979.1"/>
    </source>
</evidence>
<dbReference type="PROSITE" id="PS00815">
    <property type="entry name" value="AIPM_HOMOCIT_SYNTH_1"/>
    <property type="match status" value="1"/>
</dbReference>
<keyword evidence="3" id="KW-0028">Amino-acid biosynthesis</keyword>
<dbReference type="GO" id="GO:0043714">
    <property type="term" value="F:(R)-citramalate synthase activity"/>
    <property type="evidence" value="ECO:0007669"/>
    <property type="project" value="UniProtKB-UniRule"/>
</dbReference>
<evidence type="ECO:0000256" key="1">
    <source>
        <dbReference type="ARBA" id="ARBA00004743"/>
    </source>
</evidence>
<organism evidence="11 12">
    <name type="scientific">Gottschalkia purinilytica</name>
    <name type="common">Clostridium purinilyticum</name>
    <dbReference type="NCBI Taxonomy" id="1503"/>
    <lineage>
        <taxon>Bacteria</taxon>
        <taxon>Bacillati</taxon>
        <taxon>Bacillota</taxon>
        <taxon>Tissierellia</taxon>
        <taxon>Tissierellales</taxon>
        <taxon>Gottschalkiaceae</taxon>
        <taxon>Gottschalkia</taxon>
    </lineage>
</organism>
<dbReference type="OrthoDB" id="9804858at2"/>
<name>A0A0L0WEU1_GOTPU</name>
<dbReference type="PANTHER" id="PTHR43538">
    <property type="entry name" value="ALPHA-IPM SYNTHASE/HOMOCITRATE SYNTHASE"/>
    <property type="match status" value="1"/>
</dbReference>
<dbReference type="InterPro" id="IPR000891">
    <property type="entry name" value="PYR_CT"/>
</dbReference>
<evidence type="ECO:0000259" key="10">
    <source>
        <dbReference type="PROSITE" id="PS50991"/>
    </source>
</evidence>
<evidence type="ECO:0000256" key="2">
    <source>
        <dbReference type="ARBA" id="ARBA00006154"/>
    </source>
</evidence>
<dbReference type="PANTHER" id="PTHR43538:SF1">
    <property type="entry name" value="(R)-CITRAMALATE SYNTHASE"/>
    <property type="match status" value="1"/>
</dbReference>
<dbReference type="Pfam" id="PF00682">
    <property type="entry name" value="HMGL-like"/>
    <property type="match status" value="1"/>
</dbReference>
<evidence type="ECO:0000256" key="5">
    <source>
        <dbReference type="ARBA" id="ARBA00022679"/>
    </source>
</evidence>
<dbReference type="InterPro" id="IPR013785">
    <property type="entry name" value="Aldolase_TIM"/>
</dbReference>
<gene>
    <name evidence="11" type="ORF">CLPU_1c01440</name>
</gene>
<dbReference type="InterPro" id="IPR054691">
    <property type="entry name" value="LeuA/HCS_post-cat"/>
</dbReference>
<protein>
    <recommendedName>
        <fullName evidence="8">Citramalate synthase</fullName>
        <ecNumber evidence="8">2.3.3.21</ecNumber>
    </recommendedName>
</protein>
<dbReference type="PROSITE" id="PS00816">
    <property type="entry name" value="AIPM_HOMOCIT_SYNTH_2"/>
    <property type="match status" value="1"/>
</dbReference>
<dbReference type="NCBIfam" id="TIGR00977">
    <property type="entry name" value="citramal_synth"/>
    <property type="match status" value="1"/>
</dbReference>
<dbReference type="Pfam" id="PF22617">
    <property type="entry name" value="HCS_D2"/>
    <property type="match status" value="1"/>
</dbReference>
<evidence type="ECO:0000256" key="7">
    <source>
        <dbReference type="ARBA" id="ARBA00048263"/>
    </source>
</evidence>
<evidence type="ECO:0000313" key="12">
    <source>
        <dbReference type="Proteomes" id="UP000037267"/>
    </source>
</evidence>
<dbReference type="SUPFAM" id="SSF51569">
    <property type="entry name" value="Aldolase"/>
    <property type="match status" value="1"/>
</dbReference>
<evidence type="ECO:0000256" key="6">
    <source>
        <dbReference type="ARBA" id="ARBA00023304"/>
    </source>
</evidence>
<dbReference type="Gene3D" id="3.20.20.70">
    <property type="entry name" value="Aldolase class I"/>
    <property type="match status" value="1"/>
</dbReference>
<dbReference type="UniPathway" id="UPA00047">
    <property type="reaction ID" value="UER00066"/>
</dbReference>
<dbReference type="GO" id="GO:0003852">
    <property type="term" value="F:2-isopropylmalate synthase activity"/>
    <property type="evidence" value="ECO:0007669"/>
    <property type="project" value="InterPro"/>
</dbReference>
<dbReference type="EMBL" id="LGSS01000001">
    <property type="protein sequence ID" value="KNF09979.1"/>
    <property type="molecule type" value="Genomic_DNA"/>
</dbReference>
<comment type="pathway">
    <text evidence="1">Amino-acid biosynthesis; L-isoleucine biosynthesis; 2-oxobutanoate from pyruvate: step 1/3.</text>
</comment>
<dbReference type="InterPro" id="IPR002034">
    <property type="entry name" value="AIPM/Hcit_synth_CS"/>
</dbReference>
<dbReference type="PATRIC" id="fig|1503.3.peg.1013"/>
<evidence type="ECO:0000256" key="3">
    <source>
        <dbReference type="ARBA" id="ARBA00022605"/>
    </source>
</evidence>
<dbReference type="InterPro" id="IPR036230">
    <property type="entry name" value="LeuA_allosteric_dom_sf"/>
</dbReference>
<keyword evidence="5 9" id="KW-0808">Transferase</keyword>
<accession>A0A0L0WEU1</accession>
<dbReference type="CDD" id="cd07941">
    <property type="entry name" value="DRE_TIM_LeuA3"/>
    <property type="match status" value="1"/>
</dbReference>
<sequence>MVRDIKIFDSSLRDGAQGEGISFSVKDKIKIVKTLDQLGVSYIEAGNPGSNSKDLEFFEELKNIELKNSKIVAFGSTRRKGIRVEDDKNVIALLTANTSAVAIFGKSWDFHVTDIIKATLDENLEMIEDTIRFFKEKGKEVTFDAEHFFDGYKANPEYALSALKAAAKSGADYLTLCDTNGGSFPNEIYEITKKVKECFPNVSLGIHCHDDCGMAVANSIMAVEAGVTQIQGTFIGFGERCGNTNLSTVIPTLQLKKHYNCIQKDQISNLTSTARSVAEISNLALLNNTPYVGSSAFAHKGGMHIDGVTKSSESFEHINPELVGNRRRFLMSEVAGRSSILSSIQKINKNITKDSPEAQKVIDELKRLEHLGYQYEGAESSFELVVMKVLGMYTPKFEIDYFKTIGEHSVIGEEFNSSSIVKVSVDGKEEITAAQGNGPVNALDKALRKALEVFYPELRDVYLTDYKVRVLDTENTTSAKVRVIIESTDGNKTWSTVGVSSDIIEASLIALRDSIEYKLIAIKSKSTNNNLINQVNEIII</sequence>
<dbReference type="EC" id="2.3.3.21" evidence="8"/>
<keyword evidence="4" id="KW-0412">Isoleucine biosynthesis</keyword>